<gene>
    <name evidence="2" type="ORF">AZ78_0603</name>
</gene>
<feature type="chain" id="PRO_5007131553" evidence="1">
    <location>
        <begin position="25"/>
        <end position="48"/>
    </location>
</feature>
<dbReference type="Proteomes" id="UP000023435">
    <property type="component" value="Unassembled WGS sequence"/>
</dbReference>
<name>A0A108U5R3_9GAMM</name>
<dbReference type="AlphaFoldDB" id="A0A108U5R3"/>
<proteinExistence type="predicted"/>
<reference evidence="2 3" key="1">
    <citation type="journal article" date="2014" name="Genome Announc.">
        <title>Draft Genome Sequence of Lysobacter capsici AZ78, a Bacterium Antagonistic to Plant-Pathogenic Oomycetes.</title>
        <authorList>
            <person name="Puopolo G."/>
            <person name="Sonego P."/>
            <person name="Engelen K."/>
            <person name="Pertot I."/>
        </authorList>
    </citation>
    <scope>NUCLEOTIDE SEQUENCE [LARGE SCALE GENOMIC DNA]</scope>
    <source>
        <strain evidence="2 3">AZ78</strain>
    </source>
</reference>
<keyword evidence="1" id="KW-0732">Signal</keyword>
<keyword evidence="3" id="KW-1185">Reference proteome</keyword>
<comment type="caution">
    <text evidence="2">The sequence shown here is derived from an EMBL/GenBank/DDBJ whole genome shotgun (WGS) entry which is preliminary data.</text>
</comment>
<dbReference type="OrthoDB" id="9943130at2"/>
<dbReference type="RefSeq" id="WP_160329577.1">
    <property type="nucleotide sequence ID" value="NZ_JAJA02000001.1"/>
</dbReference>
<evidence type="ECO:0000256" key="1">
    <source>
        <dbReference type="SAM" id="SignalP"/>
    </source>
</evidence>
<protein>
    <submittedName>
        <fullName evidence="2">Uncharacterized protein</fullName>
    </submittedName>
</protein>
<evidence type="ECO:0000313" key="3">
    <source>
        <dbReference type="Proteomes" id="UP000023435"/>
    </source>
</evidence>
<dbReference type="EMBL" id="JAJA02000001">
    <property type="protein sequence ID" value="KWS03057.1"/>
    <property type="molecule type" value="Genomic_DNA"/>
</dbReference>
<evidence type="ECO:0000313" key="2">
    <source>
        <dbReference type="EMBL" id="KWS03057.1"/>
    </source>
</evidence>
<feature type="signal peptide" evidence="1">
    <location>
        <begin position="1"/>
        <end position="24"/>
    </location>
</feature>
<organism evidence="2 3">
    <name type="scientific">Lysobacter capsici AZ78</name>
    <dbReference type="NCBI Taxonomy" id="1444315"/>
    <lineage>
        <taxon>Bacteria</taxon>
        <taxon>Pseudomonadati</taxon>
        <taxon>Pseudomonadota</taxon>
        <taxon>Gammaproteobacteria</taxon>
        <taxon>Lysobacterales</taxon>
        <taxon>Lysobacteraceae</taxon>
        <taxon>Lysobacter</taxon>
    </lineage>
</organism>
<sequence length="48" mass="4920">MTLKHLPLSALAGFVFAGSRIASADAAPVNAGTACTACWRASLRPLHP</sequence>
<accession>A0A108U5R3</accession>